<name>A0A0D1VH75_ANEMI</name>
<dbReference type="EMBL" id="LGUG01000004">
    <property type="protein sequence ID" value="KON96526.1"/>
    <property type="molecule type" value="Genomic_DNA"/>
</dbReference>
<evidence type="ECO:0000313" key="2">
    <source>
        <dbReference type="EMBL" id="SDK09364.1"/>
    </source>
</evidence>
<protein>
    <submittedName>
        <fullName evidence="1">Antitoxin</fullName>
    </submittedName>
    <submittedName>
        <fullName evidence="2">Predicted pyrophosphatase or phosphodiesterase, AlkP superfamily</fullName>
    </submittedName>
</protein>
<reference evidence="2 4" key="2">
    <citation type="submission" date="2016-10" db="EMBL/GenBank/DDBJ databases">
        <authorList>
            <person name="de Groot N.N."/>
        </authorList>
    </citation>
    <scope>NUCLEOTIDE SEQUENCE [LARGE SCALE GENOMIC DNA]</scope>
    <source>
        <strain evidence="2 4">DSM 2895</strain>
    </source>
</reference>
<dbReference type="Proteomes" id="UP000037269">
    <property type="component" value="Unassembled WGS sequence"/>
</dbReference>
<organism evidence="1 3">
    <name type="scientific">Aneurinibacillus migulanus</name>
    <name type="common">Bacillus migulanus</name>
    <dbReference type="NCBI Taxonomy" id="47500"/>
    <lineage>
        <taxon>Bacteria</taxon>
        <taxon>Bacillati</taxon>
        <taxon>Bacillota</taxon>
        <taxon>Bacilli</taxon>
        <taxon>Bacillales</taxon>
        <taxon>Paenibacillaceae</taxon>
        <taxon>Aneurinibacillus group</taxon>
        <taxon>Aneurinibacillus</taxon>
    </lineage>
</organism>
<dbReference type="RefSeq" id="WP_043064209.1">
    <property type="nucleotide sequence ID" value="NZ_BJOA01000161.1"/>
</dbReference>
<gene>
    <name evidence="1" type="ORF">AF333_14650</name>
    <name evidence="2" type="ORF">SAMN04487909_13847</name>
</gene>
<dbReference type="SUPFAM" id="SSF53649">
    <property type="entry name" value="Alkaline phosphatase-like"/>
    <property type="match status" value="1"/>
</dbReference>
<dbReference type="InterPro" id="IPR017850">
    <property type="entry name" value="Alkaline_phosphatase_core_sf"/>
</dbReference>
<dbReference type="GO" id="GO:0016787">
    <property type="term" value="F:hydrolase activity"/>
    <property type="evidence" value="ECO:0007669"/>
    <property type="project" value="UniProtKB-ARBA"/>
</dbReference>
<dbReference type="PANTHER" id="PTHR10151:SF120">
    <property type="entry name" value="BIS(5'-ADENOSYL)-TRIPHOSPHATASE"/>
    <property type="match status" value="1"/>
</dbReference>
<dbReference type="EMBL" id="FNED01000038">
    <property type="protein sequence ID" value="SDK09364.1"/>
    <property type="molecule type" value="Genomic_DNA"/>
</dbReference>
<dbReference type="AlphaFoldDB" id="A0A0D1VH75"/>
<dbReference type="OrthoDB" id="2381338at2"/>
<evidence type="ECO:0000313" key="3">
    <source>
        <dbReference type="Proteomes" id="UP000037269"/>
    </source>
</evidence>
<reference evidence="1 3" key="1">
    <citation type="submission" date="2015-07" db="EMBL/GenBank/DDBJ databases">
        <title>Fjat-14205 dsm 2895.</title>
        <authorList>
            <person name="Liu B."/>
            <person name="Wang J."/>
            <person name="Zhu Y."/>
            <person name="Liu G."/>
            <person name="Chen Q."/>
            <person name="Chen Z."/>
            <person name="Lan J."/>
            <person name="Che J."/>
            <person name="Ge C."/>
            <person name="Shi H."/>
            <person name="Pan Z."/>
            <person name="Liu X."/>
        </authorList>
    </citation>
    <scope>NUCLEOTIDE SEQUENCE [LARGE SCALE GENOMIC DNA]</scope>
    <source>
        <strain evidence="1 3">DSM 2895</strain>
    </source>
</reference>
<evidence type="ECO:0000313" key="4">
    <source>
        <dbReference type="Proteomes" id="UP000182836"/>
    </source>
</evidence>
<dbReference type="Pfam" id="PF01663">
    <property type="entry name" value="Phosphodiest"/>
    <property type="match status" value="1"/>
</dbReference>
<dbReference type="PATRIC" id="fig|47500.8.peg.1739"/>
<accession>A0A0D1VH75</accession>
<dbReference type="GeneID" id="42306415"/>
<keyword evidence="3" id="KW-1185">Reference proteome</keyword>
<dbReference type="Gene3D" id="3.40.720.10">
    <property type="entry name" value="Alkaline Phosphatase, subunit A"/>
    <property type="match status" value="1"/>
</dbReference>
<dbReference type="STRING" id="47500.AF333_14650"/>
<sequence length="489" mass="55734">MKKIILLLVDSLMPSILEDCMRQKTVPALQFLKDRGRYWSNCVTVFPTMTASVDSSLLTGVYPDVHRVPGLVWYNPEEKAIINYLNGWKCVRKLGLSACAQNVLYNLNEKHLSKEITTLFEELECRGKTSASINTIIHRGNKKHRVQLPFLMNLATGFRLHGDISGPDVLTLGAMVQTNVKQRIPSVIQGCRRRYGINDKYAVHVAKQLIQSNSQPDFMLVYLPDNDHEIHIKGPIHAEESLIRVDQHIQEILNVFDSWDDALNQCVFIVTSDHGQTHIGKEEEFNIDLDKLLESFRVLQLGEDVNDHDLVVCNNERMAYIYPLKPDKQPQILRHLLSEARMDLIAWKEDRGVSVREGGSGRAVYFEPGGSNIDIYGTTWNITGEWATLDVKFNEGILHYGDYPDVLSRLYGALYSQDIPVIVVTARPRYEFKSRLYPVHLNGGSHGSLHKYDSTIPLIITGTEHRINEPPRLIDLKSFIINIFENFSK</sequence>
<proteinExistence type="predicted"/>
<evidence type="ECO:0000313" key="1">
    <source>
        <dbReference type="EMBL" id="KON96526.1"/>
    </source>
</evidence>
<dbReference type="PANTHER" id="PTHR10151">
    <property type="entry name" value="ECTONUCLEOTIDE PYROPHOSPHATASE/PHOSPHODIESTERASE"/>
    <property type="match status" value="1"/>
</dbReference>
<dbReference type="InterPro" id="IPR002591">
    <property type="entry name" value="Phosphodiest/P_Trfase"/>
</dbReference>
<dbReference type="Proteomes" id="UP000182836">
    <property type="component" value="Unassembled WGS sequence"/>
</dbReference>